<feature type="non-terminal residue" evidence="1">
    <location>
        <position position="51"/>
    </location>
</feature>
<dbReference type="EMBL" id="MU790573">
    <property type="protein sequence ID" value="KAJ3997822.1"/>
    <property type="molecule type" value="Genomic_DNA"/>
</dbReference>
<name>A0ABQ8QGY3_9AGAR</name>
<evidence type="ECO:0008006" key="3">
    <source>
        <dbReference type="Google" id="ProtNLM"/>
    </source>
</evidence>
<organism evidence="1 2">
    <name type="scientific">Lentinula boryana</name>
    <dbReference type="NCBI Taxonomy" id="40481"/>
    <lineage>
        <taxon>Eukaryota</taxon>
        <taxon>Fungi</taxon>
        <taxon>Dikarya</taxon>
        <taxon>Basidiomycota</taxon>
        <taxon>Agaricomycotina</taxon>
        <taxon>Agaricomycetes</taxon>
        <taxon>Agaricomycetidae</taxon>
        <taxon>Agaricales</taxon>
        <taxon>Marasmiineae</taxon>
        <taxon>Omphalotaceae</taxon>
        <taxon>Lentinula</taxon>
    </lineage>
</organism>
<comment type="caution">
    <text evidence="1">The sequence shown here is derived from an EMBL/GenBank/DDBJ whole genome shotgun (WGS) entry which is preliminary data.</text>
</comment>
<dbReference type="Gene3D" id="3.40.630.30">
    <property type="match status" value="1"/>
</dbReference>
<reference evidence="1" key="1">
    <citation type="submission" date="2022-08" db="EMBL/GenBank/DDBJ databases">
        <authorList>
            <consortium name="DOE Joint Genome Institute"/>
            <person name="Min B."/>
            <person name="Riley R."/>
            <person name="Sierra-Patev S."/>
            <person name="Naranjo-Ortiz M."/>
            <person name="Looney B."/>
            <person name="Konkel Z."/>
            <person name="Slot J.C."/>
            <person name="Sakamoto Y."/>
            <person name="Steenwyk J.L."/>
            <person name="Rokas A."/>
            <person name="Carro J."/>
            <person name="Camarero S."/>
            <person name="Ferreira P."/>
            <person name="Molpeceres G."/>
            <person name="Ruiz-Duenas F.J."/>
            <person name="Serrano A."/>
            <person name="Henrissat B."/>
            <person name="Drula E."/>
            <person name="Hughes K.W."/>
            <person name="Mata J.L."/>
            <person name="Ishikawa N.K."/>
            <person name="Vargas-Isla R."/>
            <person name="Ushijima S."/>
            <person name="Smith C.A."/>
            <person name="Ahrendt S."/>
            <person name="Andreopoulos W."/>
            <person name="He G."/>
            <person name="Labutti K."/>
            <person name="Lipzen A."/>
            <person name="Ng V."/>
            <person name="Sandor L."/>
            <person name="Barry K."/>
            <person name="Martinez A.T."/>
            <person name="Xiao Y."/>
            <person name="Gibbons J.G."/>
            <person name="Terashima K."/>
            <person name="Hibbett D.S."/>
            <person name="Grigoriev I.V."/>
        </authorList>
    </citation>
    <scope>NUCLEOTIDE SEQUENCE</scope>
    <source>
        <strain evidence="1">TFB10827</strain>
    </source>
</reference>
<proteinExistence type="predicted"/>
<evidence type="ECO:0000313" key="1">
    <source>
        <dbReference type="EMBL" id="KAJ3997822.1"/>
    </source>
</evidence>
<evidence type="ECO:0000313" key="2">
    <source>
        <dbReference type="Proteomes" id="UP001163828"/>
    </source>
</evidence>
<keyword evidence="2" id="KW-1185">Reference proteome</keyword>
<gene>
    <name evidence="1" type="ORF">F5050DRAFT_1556935</name>
</gene>
<sequence>ICNAGFLVPPIRRKGGFGSVLANSFVHHVLKLGYRARVLDLVYVNNEASMR</sequence>
<dbReference type="Proteomes" id="UP001163828">
    <property type="component" value="Unassembled WGS sequence"/>
</dbReference>
<feature type="non-terminal residue" evidence="1">
    <location>
        <position position="1"/>
    </location>
</feature>
<protein>
    <recommendedName>
        <fullName evidence="3">N-acetyltransferase domain-containing protein</fullName>
    </recommendedName>
</protein>
<accession>A0ABQ8QGY3</accession>